<keyword evidence="3" id="KW-1185">Reference proteome</keyword>
<dbReference type="PANTHER" id="PTHR18964">
    <property type="entry name" value="ROK (REPRESSOR, ORF, KINASE) FAMILY"/>
    <property type="match status" value="1"/>
</dbReference>
<keyword evidence="2" id="KW-0418">Kinase</keyword>
<dbReference type="SUPFAM" id="SSF53067">
    <property type="entry name" value="Actin-like ATPase domain"/>
    <property type="match status" value="1"/>
</dbReference>
<dbReference type="InterPro" id="IPR049874">
    <property type="entry name" value="ROK_cs"/>
</dbReference>
<dbReference type="InterPro" id="IPR000600">
    <property type="entry name" value="ROK"/>
</dbReference>
<dbReference type="AlphaFoldDB" id="A0A841C361"/>
<protein>
    <submittedName>
        <fullName evidence="2">Glucokinase</fullName>
        <ecNumber evidence="2">2.7.1.2</ecNumber>
    </submittedName>
</protein>
<dbReference type="PANTHER" id="PTHR18964:SF169">
    <property type="entry name" value="N-ACETYLMANNOSAMINE KINASE"/>
    <property type="match status" value="1"/>
</dbReference>
<organism evidence="2 3">
    <name type="scientific">Allocatelliglobosispora scoriae</name>
    <dbReference type="NCBI Taxonomy" id="643052"/>
    <lineage>
        <taxon>Bacteria</taxon>
        <taxon>Bacillati</taxon>
        <taxon>Actinomycetota</taxon>
        <taxon>Actinomycetes</taxon>
        <taxon>Micromonosporales</taxon>
        <taxon>Micromonosporaceae</taxon>
        <taxon>Allocatelliglobosispora</taxon>
    </lineage>
</organism>
<reference evidence="2 3" key="1">
    <citation type="submission" date="2020-08" db="EMBL/GenBank/DDBJ databases">
        <title>Sequencing the genomes of 1000 actinobacteria strains.</title>
        <authorList>
            <person name="Klenk H.-P."/>
        </authorList>
    </citation>
    <scope>NUCLEOTIDE SEQUENCE [LARGE SCALE GENOMIC DNA]</scope>
    <source>
        <strain evidence="2 3">DSM 45362</strain>
    </source>
</reference>
<comment type="caution">
    <text evidence="2">The sequence shown here is derived from an EMBL/GenBank/DDBJ whole genome shotgun (WGS) entry which is preliminary data.</text>
</comment>
<dbReference type="PROSITE" id="PS01125">
    <property type="entry name" value="ROK"/>
    <property type="match status" value="1"/>
</dbReference>
<accession>A0A841C361</accession>
<dbReference type="GO" id="GO:0004340">
    <property type="term" value="F:glucokinase activity"/>
    <property type="evidence" value="ECO:0007669"/>
    <property type="project" value="UniProtKB-EC"/>
</dbReference>
<evidence type="ECO:0000313" key="2">
    <source>
        <dbReference type="EMBL" id="MBB5873749.1"/>
    </source>
</evidence>
<proteinExistence type="inferred from homology"/>
<name>A0A841C361_9ACTN</name>
<dbReference type="Pfam" id="PF00480">
    <property type="entry name" value="ROK"/>
    <property type="match status" value="1"/>
</dbReference>
<dbReference type="EC" id="2.7.1.2" evidence="2"/>
<keyword evidence="2" id="KW-0808">Transferase</keyword>
<sequence>MRMRHADHPTSEQLVLAVDIGGTKLAACLAGPDGLIGEPVSTPTPKGDGEEVFAALAGIIGKALDGRRVDGIGIGAAGPLELKSGTLSPVNISGWRSFPIVERVSDLVPNVPVVLAGDGNCAAAGEHWLGAGRGHDDLLVLVVSTGVGGGLIIGGRLMHGPTANAGHLGHVVVDLHGDRCPCGGIGCVESIASGPSMAKWALRNGWRPDGPPTAITLDIAARGGDRIAMQAFERAGQAIAAGIVTAAALCDVDRAIIGGGVARAGDLLFDPVRRYLRDYAKLEFLQRLNVVPAELGTNAGLAGAAALVLEPGRYAP</sequence>
<dbReference type="EMBL" id="JACHMN010000003">
    <property type="protein sequence ID" value="MBB5873749.1"/>
    <property type="molecule type" value="Genomic_DNA"/>
</dbReference>
<gene>
    <name evidence="2" type="ORF">F4553_007183</name>
</gene>
<evidence type="ECO:0000256" key="1">
    <source>
        <dbReference type="ARBA" id="ARBA00006479"/>
    </source>
</evidence>
<dbReference type="Proteomes" id="UP000587527">
    <property type="component" value="Unassembled WGS sequence"/>
</dbReference>
<dbReference type="InterPro" id="IPR043129">
    <property type="entry name" value="ATPase_NBD"/>
</dbReference>
<comment type="similarity">
    <text evidence="1">Belongs to the ROK (NagC/XylR) family.</text>
</comment>
<dbReference type="Gene3D" id="3.30.420.40">
    <property type="match status" value="2"/>
</dbReference>
<evidence type="ECO:0000313" key="3">
    <source>
        <dbReference type="Proteomes" id="UP000587527"/>
    </source>
</evidence>